<proteinExistence type="predicted"/>
<evidence type="ECO:0000313" key="1">
    <source>
        <dbReference type="EMBL" id="MVN90727.1"/>
    </source>
</evidence>
<sequence>MTASQSFIFNNQASGISACSKQMLDYLDSLLATHGLSRAVKLRAKFIIAELLNNAVKHSGTEESALEVGLKDNHLYISKKDDGKPFDLVTEIEKKNTQLMVSSDAMHLLYAVKKEDHTVSFYCKENLTFQLDVNQLAEHLGLLIITKAADEFTYHYHKPTNLFCARIKLS</sequence>
<keyword evidence="2" id="KW-1185">Reference proteome</keyword>
<accession>A0A6I4I768</accession>
<organism evidence="1 2">
    <name type="scientific">Mucilaginibacter aquatilis</name>
    <dbReference type="NCBI Taxonomy" id="1517760"/>
    <lineage>
        <taxon>Bacteria</taxon>
        <taxon>Pseudomonadati</taxon>
        <taxon>Bacteroidota</taxon>
        <taxon>Sphingobacteriia</taxon>
        <taxon>Sphingobacteriales</taxon>
        <taxon>Sphingobacteriaceae</taxon>
        <taxon>Mucilaginibacter</taxon>
    </lineage>
</organism>
<dbReference type="EMBL" id="WQLA01000002">
    <property type="protein sequence ID" value="MVN90727.1"/>
    <property type="molecule type" value="Genomic_DNA"/>
</dbReference>
<dbReference type="OrthoDB" id="947656at2"/>
<comment type="caution">
    <text evidence="1">The sequence shown here is derived from an EMBL/GenBank/DDBJ whole genome shotgun (WGS) entry which is preliminary data.</text>
</comment>
<dbReference type="SUPFAM" id="SSF55874">
    <property type="entry name" value="ATPase domain of HSP90 chaperone/DNA topoisomerase II/histidine kinase"/>
    <property type="match status" value="1"/>
</dbReference>
<reference evidence="1 2" key="1">
    <citation type="submission" date="2019-12" db="EMBL/GenBank/DDBJ databases">
        <title>Mucilaginibacter sp. HME9299 genome sequencing and assembly.</title>
        <authorList>
            <person name="Kang H."/>
            <person name="Kim H."/>
            <person name="Joh K."/>
        </authorList>
    </citation>
    <scope>NUCLEOTIDE SEQUENCE [LARGE SCALE GENOMIC DNA]</scope>
    <source>
        <strain evidence="1 2">HME9299</strain>
    </source>
</reference>
<dbReference type="RefSeq" id="WP_157540499.1">
    <property type="nucleotide sequence ID" value="NZ_WQLA01000002.1"/>
</dbReference>
<dbReference type="Gene3D" id="3.30.565.10">
    <property type="entry name" value="Histidine kinase-like ATPase, C-terminal domain"/>
    <property type="match status" value="1"/>
</dbReference>
<dbReference type="InterPro" id="IPR036890">
    <property type="entry name" value="HATPase_C_sf"/>
</dbReference>
<dbReference type="AlphaFoldDB" id="A0A6I4I768"/>
<dbReference type="Proteomes" id="UP000434850">
    <property type="component" value="Unassembled WGS sequence"/>
</dbReference>
<gene>
    <name evidence="1" type="ORF">GO816_06285</name>
</gene>
<evidence type="ECO:0000313" key="2">
    <source>
        <dbReference type="Proteomes" id="UP000434850"/>
    </source>
</evidence>
<protein>
    <submittedName>
        <fullName evidence="1">Uncharacterized protein</fullName>
    </submittedName>
</protein>
<name>A0A6I4I768_9SPHI</name>